<feature type="site" description="Important for catalytic activity" evidence="8">
    <location>
        <position position="217"/>
    </location>
</feature>
<feature type="binding site" evidence="7">
    <location>
        <position position="145"/>
    </location>
    <ligand>
        <name>Mg(2+)</name>
        <dbReference type="ChEBI" id="CHEBI:18420"/>
        <label>1</label>
    </ligand>
</feature>
<dbReference type="SUPFAM" id="SSF56219">
    <property type="entry name" value="DNase I-like"/>
    <property type="match status" value="1"/>
</dbReference>
<evidence type="ECO:0000256" key="5">
    <source>
        <dbReference type="ARBA" id="ARBA00022842"/>
    </source>
</evidence>
<keyword evidence="11" id="KW-1185">Reference proteome</keyword>
<gene>
    <name evidence="10" type="ORF">SAMN04488542_1399</name>
</gene>
<protein>
    <submittedName>
        <fullName evidence="10">Exodeoxyribonuclease-3</fullName>
    </submittedName>
</protein>
<dbReference type="InterPro" id="IPR020847">
    <property type="entry name" value="AP_endonuclease_F1_BS"/>
</dbReference>
<dbReference type="NCBIfam" id="TIGR00195">
    <property type="entry name" value="exoDNase_III"/>
    <property type="match status" value="1"/>
</dbReference>
<dbReference type="Pfam" id="PF03372">
    <property type="entry name" value="Exo_endo_phos"/>
    <property type="match status" value="1"/>
</dbReference>
<dbReference type="GO" id="GO:0008311">
    <property type="term" value="F:double-stranded DNA 3'-5' DNA exonuclease activity"/>
    <property type="evidence" value="ECO:0007669"/>
    <property type="project" value="TreeGrafter"/>
</dbReference>
<evidence type="ECO:0000256" key="7">
    <source>
        <dbReference type="PIRSR" id="PIRSR604808-2"/>
    </source>
</evidence>
<dbReference type="InterPro" id="IPR004808">
    <property type="entry name" value="AP_endonuc_1"/>
</dbReference>
<dbReference type="AlphaFoldDB" id="A0A1G7TSZ8"/>
<dbReference type="Gene3D" id="3.60.10.10">
    <property type="entry name" value="Endonuclease/exonuclease/phosphatase"/>
    <property type="match status" value="1"/>
</dbReference>
<evidence type="ECO:0000313" key="11">
    <source>
        <dbReference type="Proteomes" id="UP000198972"/>
    </source>
</evidence>
<dbReference type="InterPro" id="IPR036691">
    <property type="entry name" value="Endo/exonu/phosph_ase_sf"/>
</dbReference>
<dbReference type="STRING" id="670482.SAMN04488542_1399"/>
<comment type="cofactor">
    <cofactor evidence="7">
        <name>Mg(2+)</name>
        <dbReference type="ChEBI" id="CHEBI:18420"/>
    </cofactor>
    <cofactor evidence="7">
        <name>Mn(2+)</name>
        <dbReference type="ChEBI" id="CHEBI:29035"/>
    </cofactor>
    <text evidence="7">Probably binds two magnesium or manganese ions per subunit.</text>
</comment>
<accession>A0A1G7TSZ8</accession>
<feature type="active site" description="Proton donor/acceptor" evidence="6">
    <location>
        <position position="145"/>
    </location>
</feature>
<dbReference type="CDD" id="cd09087">
    <property type="entry name" value="Ape1-like_AP-endo"/>
    <property type="match status" value="1"/>
</dbReference>
<feature type="active site" description="Proton acceptor" evidence="6">
    <location>
        <position position="243"/>
    </location>
</feature>
<evidence type="ECO:0000256" key="6">
    <source>
        <dbReference type="PIRSR" id="PIRSR604808-1"/>
    </source>
</evidence>
<keyword evidence="3 7" id="KW-0479">Metal-binding</keyword>
<dbReference type="GO" id="GO:0003677">
    <property type="term" value="F:DNA binding"/>
    <property type="evidence" value="ECO:0007669"/>
    <property type="project" value="InterPro"/>
</dbReference>
<evidence type="ECO:0000259" key="9">
    <source>
        <dbReference type="Pfam" id="PF03372"/>
    </source>
</evidence>
<feature type="binding site" evidence="7">
    <location>
        <position position="8"/>
    </location>
    <ligand>
        <name>Mg(2+)</name>
        <dbReference type="ChEBI" id="CHEBI:18420"/>
        <label>1</label>
    </ligand>
</feature>
<dbReference type="PROSITE" id="PS51435">
    <property type="entry name" value="AP_NUCLEASE_F1_4"/>
    <property type="match status" value="1"/>
</dbReference>
<dbReference type="PANTHER" id="PTHR22748">
    <property type="entry name" value="AP ENDONUCLEASE"/>
    <property type="match status" value="1"/>
</dbReference>
<reference evidence="10 11" key="1">
    <citation type="submission" date="2016-10" db="EMBL/GenBank/DDBJ databases">
        <authorList>
            <person name="de Groot N.N."/>
        </authorList>
    </citation>
    <scope>NUCLEOTIDE SEQUENCE [LARGE SCALE GENOMIC DNA]</scope>
    <source>
        <strain evidence="10 11">DSM 28129</strain>
    </source>
</reference>
<dbReference type="GO" id="GO:0006284">
    <property type="term" value="P:base-excision repair"/>
    <property type="evidence" value="ECO:0007669"/>
    <property type="project" value="TreeGrafter"/>
</dbReference>
<feature type="binding site" evidence="7">
    <location>
        <position position="242"/>
    </location>
    <ligand>
        <name>Mg(2+)</name>
        <dbReference type="ChEBI" id="CHEBI:18420"/>
        <label>1</label>
    </ligand>
</feature>
<dbReference type="PANTHER" id="PTHR22748:SF6">
    <property type="entry name" value="DNA-(APURINIC OR APYRIMIDINIC SITE) ENDONUCLEASE"/>
    <property type="match status" value="1"/>
</dbReference>
<dbReference type="NCBIfam" id="TIGR00633">
    <property type="entry name" value="xth"/>
    <property type="match status" value="1"/>
</dbReference>
<evidence type="ECO:0000256" key="2">
    <source>
        <dbReference type="ARBA" id="ARBA00007092"/>
    </source>
</evidence>
<keyword evidence="5 7" id="KW-0460">Magnesium</keyword>
<proteinExistence type="inferred from homology"/>
<dbReference type="InterPro" id="IPR005135">
    <property type="entry name" value="Endo/exonuclease/phosphatase"/>
</dbReference>
<evidence type="ECO:0000256" key="3">
    <source>
        <dbReference type="ARBA" id="ARBA00022723"/>
    </source>
</evidence>
<sequence>MMKIVSWNVNGLRACVNKGFYDYFKAVDADVFCVQETKLQEGQIALEIGEEYEQYWNYAEKKGYSGTAMFTRIKPLSVRYGIEEDFEPEGRIITLEFDSFYLITVYTPNSKRDLSRLPYRLEWEERFRNYLRQLDSIKPVVVCGDLNVAHQEIDLKNPKSNVGNSGFTPEERDKMTTLLGSGFIDTFRYLYPERENMYSWWSYMPKIRERNVGWRIDYFLISSRLGTSLQEAEIDCHIMGSDHCPVSVTLEIPGNFGVIKPYEH</sequence>
<name>A0A1G7TSZ8_9BACL</name>
<evidence type="ECO:0000256" key="1">
    <source>
        <dbReference type="ARBA" id="ARBA00001936"/>
    </source>
</evidence>
<keyword evidence="4" id="KW-0378">Hydrolase</keyword>
<feature type="site" description="Transition state stabilizer" evidence="8">
    <location>
        <position position="147"/>
    </location>
</feature>
<keyword evidence="7" id="KW-0464">Manganese</keyword>
<dbReference type="GO" id="GO:0008081">
    <property type="term" value="F:phosphoric diester hydrolase activity"/>
    <property type="evidence" value="ECO:0007669"/>
    <property type="project" value="TreeGrafter"/>
</dbReference>
<feature type="active site" evidence="6">
    <location>
        <position position="106"/>
    </location>
</feature>
<evidence type="ECO:0000313" key="10">
    <source>
        <dbReference type="EMBL" id="SDG38134.1"/>
    </source>
</evidence>
<dbReference type="PROSITE" id="PS00728">
    <property type="entry name" value="AP_NUCLEASE_F1_3"/>
    <property type="match status" value="1"/>
</dbReference>
<feature type="binding site" evidence="7">
    <location>
        <position position="243"/>
    </location>
    <ligand>
        <name>Mg(2+)</name>
        <dbReference type="ChEBI" id="CHEBI:18420"/>
        <label>1</label>
    </ligand>
</feature>
<evidence type="ECO:0000256" key="8">
    <source>
        <dbReference type="PIRSR" id="PIRSR604808-3"/>
    </source>
</evidence>
<feature type="domain" description="Endonuclease/exonuclease/phosphatase" evidence="9">
    <location>
        <begin position="5"/>
        <end position="243"/>
    </location>
</feature>
<dbReference type="InterPro" id="IPR020848">
    <property type="entry name" value="AP_endonuclease_F1_CS"/>
</dbReference>
<comment type="cofactor">
    <cofactor evidence="1">
        <name>Mn(2+)</name>
        <dbReference type="ChEBI" id="CHEBI:29035"/>
    </cofactor>
</comment>
<organism evidence="10 11">
    <name type="scientific">Fontibacillus panacisegetis</name>
    <dbReference type="NCBI Taxonomy" id="670482"/>
    <lineage>
        <taxon>Bacteria</taxon>
        <taxon>Bacillati</taxon>
        <taxon>Bacillota</taxon>
        <taxon>Bacilli</taxon>
        <taxon>Bacillales</taxon>
        <taxon>Paenibacillaceae</taxon>
        <taxon>Fontibacillus</taxon>
    </lineage>
</organism>
<dbReference type="Proteomes" id="UP000198972">
    <property type="component" value="Unassembled WGS sequence"/>
</dbReference>
<dbReference type="GO" id="GO:0003906">
    <property type="term" value="F:DNA-(apurinic or apyrimidinic site) endonuclease activity"/>
    <property type="evidence" value="ECO:0007669"/>
    <property type="project" value="TreeGrafter"/>
</dbReference>
<dbReference type="EMBL" id="FNBG01000039">
    <property type="protein sequence ID" value="SDG38134.1"/>
    <property type="molecule type" value="Genomic_DNA"/>
</dbReference>
<feature type="binding site" evidence="7">
    <location>
        <position position="147"/>
    </location>
    <ligand>
        <name>Mg(2+)</name>
        <dbReference type="ChEBI" id="CHEBI:18420"/>
        <label>1</label>
    </ligand>
</feature>
<feature type="site" description="Interaction with DNA substrate" evidence="8">
    <location>
        <position position="243"/>
    </location>
</feature>
<feature type="binding site" evidence="7">
    <location>
        <position position="36"/>
    </location>
    <ligand>
        <name>Mg(2+)</name>
        <dbReference type="ChEBI" id="CHEBI:18420"/>
        <label>1</label>
    </ligand>
</feature>
<dbReference type="PROSITE" id="PS00726">
    <property type="entry name" value="AP_NUCLEASE_F1_1"/>
    <property type="match status" value="1"/>
</dbReference>
<dbReference type="GO" id="GO:0046872">
    <property type="term" value="F:metal ion binding"/>
    <property type="evidence" value="ECO:0007669"/>
    <property type="project" value="UniProtKB-KW"/>
</dbReference>
<evidence type="ECO:0000256" key="4">
    <source>
        <dbReference type="ARBA" id="ARBA00022801"/>
    </source>
</evidence>
<comment type="similarity">
    <text evidence="2">Belongs to the DNA repair enzymes AP/ExoA family.</text>
</comment>